<dbReference type="PANTHER" id="PTHR43649">
    <property type="entry name" value="ARABINOSE-BINDING PROTEIN-RELATED"/>
    <property type="match status" value="1"/>
</dbReference>
<comment type="similarity">
    <text evidence="1">Belongs to the bacterial solute-binding protein 1 family.</text>
</comment>
<dbReference type="Proteomes" id="UP001501803">
    <property type="component" value="Unassembled WGS sequence"/>
</dbReference>
<evidence type="ECO:0000256" key="1">
    <source>
        <dbReference type="ARBA" id="ARBA00008520"/>
    </source>
</evidence>
<dbReference type="Pfam" id="PF01547">
    <property type="entry name" value="SBP_bac_1"/>
    <property type="match status" value="1"/>
</dbReference>
<evidence type="ECO:0000256" key="3">
    <source>
        <dbReference type="ARBA" id="ARBA00022729"/>
    </source>
</evidence>
<name>A0ABP7KHF0_9MICO</name>
<evidence type="ECO:0000256" key="4">
    <source>
        <dbReference type="SAM" id="SignalP"/>
    </source>
</evidence>
<keyword evidence="3 4" id="KW-0732">Signal</keyword>
<reference evidence="6" key="1">
    <citation type="journal article" date="2019" name="Int. J. Syst. Evol. Microbiol.">
        <title>The Global Catalogue of Microorganisms (GCM) 10K type strain sequencing project: providing services to taxonomists for standard genome sequencing and annotation.</title>
        <authorList>
            <consortium name="The Broad Institute Genomics Platform"/>
            <consortium name="The Broad Institute Genome Sequencing Center for Infectious Disease"/>
            <person name="Wu L."/>
            <person name="Ma J."/>
        </authorList>
    </citation>
    <scope>NUCLEOTIDE SEQUENCE [LARGE SCALE GENOMIC DNA]</scope>
    <source>
        <strain evidence="6">JCM 17021</strain>
    </source>
</reference>
<protein>
    <submittedName>
        <fullName evidence="5">Extracellular solute-binding protein</fullName>
    </submittedName>
</protein>
<dbReference type="InterPro" id="IPR006311">
    <property type="entry name" value="TAT_signal"/>
</dbReference>
<gene>
    <name evidence="5" type="ORF">GCM10022381_17180</name>
</gene>
<feature type="chain" id="PRO_5046767475" evidence="4">
    <location>
        <begin position="36"/>
        <end position="459"/>
    </location>
</feature>
<dbReference type="CDD" id="cd13585">
    <property type="entry name" value="PBP2_TMBP_like"/>
    <property type="match status" value="1"/>
</dbReference>
<organism evidence="5 6">
    <name type="scientific">Leifsonia kafniensis</name>
    <dbReference type="NCBI Taxonomy" id="475957"/>
    <lineage>
        <taxon>Bacteria</taxon>
        <taxon>Bacillati</taxon>
        <taxon>Actinomycetota</taxon>
        <taxon>Actinomycetes</taxon>
        <taxon>Micrococcales</taxon>
        <taxon>Microbacteriaceae</taxon>
        <taxon>Leifsonia</taxon>
    </lineage>
</organism>
<keyword evidence="2" id="KW-0813">Transport</keyword>
<keyword evidence="6" id="KW-1185">Reference proteome</keyword>
<feature type="signal peptide" evidence="4">
    <location>
        <begin position="1"/>
        <end position="35"/>
    </location>
</feature>
<evidence type="ECO:0000313" key="6">
    <source>
        <dbReference type="Proteomes" id="UP001501803"/>
    </source>
</evidence>
<dbReference type="PANTHER" id="PTHR43649:SF34">
    <property type="entry name" value="ABC TRANSPORTER PERIPLASMIC-BINDING PROTEIN YCJN-RELATED"/>
    <property type="match status" value="1"/>
</dbReference>
<proteinExistence type="inferred from homology"/>
<dbReference type="Gene3D" id="3.40.190.10">
    <property type="entry name" value="Periplasmic binding protein-like II"/>
    <property type="match status" value="2"/>
</dbReference>
<evidence type="ECO:0000256" key="2">
    <source>
        <dbReference type="ARBA" id="ARBA00022448"/>
    </source>
</evidence>
<accession>A0ABP7KHF0</accession>
<dbReference type="SUPFAM" id="SSF53850">
    <property type="entry name" value="Periplasmic binding protein-like II"/>
    <property type="match status" value="1"/>
</dbReference>
<dbReference type="InterPro" id="IPR050490">
    <property type="entry name" value="Bact_solute-bd_prot1"/>
</dbReference>
<evidence type="ECO:0000313" key="5">
    <source>
        <dbReference type="EMBL" id="GAA3875044.1"/>
    </source>
</evidence>
<sequence>MMQMNHGNGRRMRRTLIAGGVTAALALSLGGCATASNDAPAAVDGGGLGTADKPVEITMIANDGYAKQWQENMVPEFNKEFPNIKVNIEGVPYGDQLSKTLLEMTAPEPRYDIVMADDNWIPQIASTGGLLDLKAGAAAWTDEDYDWDDFYPAALAAGEWDGKQYGVPTRSNLLMMFTNKSLYEKAGLEAPTPEITWDEYMEQAPKLVQDTDGDGAVDAWAVGTYFVRDSLTPTIWQTILNSNGGKLLDDDGTVAFDNKKGVEALQTQMDLLQYAPPGASTWQFNEPLEAFRQGRLATMFTWGSVYRGTAVDPTTTTLTPEQVGIQTLPVGSASAGAHRGVWSAAISSKSAHPEASWALVQWLTSKAGEKWQSNTLGVFPARQSTLNSTPEQEWLVPVFAAIKEGFEAVDAGQMWRPRMVESDAVQQILADQTGEAIPGQITAQEAVDTMSADITKLLK</sequence>
<dbReference type="RefSeq" id="WP_345064898.1">
    <property type="nucleotide sequence ID" value="NZ_BAABCN010000003.1"/>
</dbReference>
<dbReference type="InterPro" id="IPR006059">
    <property type="entry name" value="SBP"/>
</dbReference>
<dbReference type="PROSITE" id="PS51318">
    <property type="entry name" value="TAT"/>
    <property type="match status" value="1"/>
</dbReference>
<dbReference type="EMBL" id="BAABCN010000003">
    <property type="protein sequence ID" value="GAA3875044.1"/>
    <property type="molecule type" value="Genomic_DNA"/>
</dbReference>
<comment type="caution">
    <text evidence="5">The sequence shown here is derived from an EMBL/GenBank/DDBJ whole genome shotgun (WGS) entry which is preliminary data.</text>
</comment>